<dbReference type="GO" id="GO:0005801">
    <property type="term" value="C:cis-Golgi network"/>
    <property type="evidence" value="ECO:0007669"/>
    <property type="project" value="TreeGrafter"/>
</dbReference>
<dbReference type="GO" id="GO:0006888">
    <property type="term" value="P:endoplasmic reticulum to Golgi vesicle-mediated transport"/>
    <property type="evidence" value="ECO:0007669"/>
    <property type="project" value="TreeGrafter"/>
</dbReference>
<evidence type="ECO:0000313" key="5">
    <source>
        <dbReference type="WBParaSite" id="HDID_0000169601-mRNA-1"/>
    </source>
</evidence>
<dbReference type="InterPro" id="IPR007194">
    <property type="entry name" value="TRAPP_component"/>
</dbReference>
<sequence length="173" mass="19988">MGEIDCSKQAFEFLFYEVIKYFTNQTKNVCFKFHFIAVQLSDGHATAMHLIENMGYRIGQRYIEKMTRNLPRFTSEIDIVKYICRIYWPHLFHKAIDSLKTNNADVYVLLDSAFPFLTRIEPSQQYNSNILAFACGLLRGALTSLGVNCIVNAEISHVPSCKFVCFSLIKFFL</sequence>
<dbReference type="WBParaSite" id="HDID_0000169601-mRNA-1">
    <property type="protein sequence ID" value="HDID_0000169601-mRNA-1"/>
    <property type="gene ID" value="HDID_0000169601"/>
</dbReference>
<comment type="similarity">
    <text evidence="2">Belongs to the TRAPP small subunits family. BET3 subfamily.</text>
</comment>
<evidence type="ECO:0000313" key="4">
    <source>
        <dbReference type="Proteomes" id="UP000274504"/>
    </source>
</evidence>
<reference evidence="5" key="1">
    <citation type="submission" date="2017-02" db="UniProtKB">
        <authorList>
            <consortium name="WormBaseParasite"/>
        </authorList>
    </citation>
    <scope>IDENTIFICATION</scope>
</reference>
<organism evidence="5">
    <name type="scientific">Hymenolepis diminuta</name>
    <name type="common">Rat tapeworm</name>
    <dbReference type="NCBI Taxonomy" id="6216"/>
    <lineage>
        <taxon>Eukaryota</taxon>
        <taxon>Metazoa</taxon>
        <taxon>Spiralia</taxon>
        <taxon>Lophotrochozoa</taxon>
        <taxon>Platyhelminthes</taxon>
        <taxon>Cestoda</taxon>
        <taxon>Eucestoda</taxon>
        <taxon>Cyclophyllidea</taxon>
        <taxon>Hymenolepididae</taxon>
        <taxon>Hymenolepis</taxon>
    </lineage>
</organism>
<dbReference type="GO" id="GO:0030008">
    <property type="term" value="C:TRAPP complex"/>
    <property type="evidence" value="ECO:0007669"/>
    <property type="project" value="TreeGrafter"/>
</dbReference>
<dbReference type="PANTHER" id="PTHR12817:SF0">
    <property type="entry name" value="GEO08327P1"/>
    <property type="match status" value="1"/>
</dbReference>
<dbReference type="EMBL" id="UYSG01000340">
    <property type="protein sequence ID" value="VDL19158.1"/>
    <property type="molecule type" value="Genomic_DNA"/>
</dbReference>
<accession>A0A0R3SB80</accession>
<protein>
    <submittedName>
        <fullName evidence="5">Trafficking protein particle complex subunit 6B</fullName>
    </submittedName>
</protein>
<dbReference type="SUPFAM" id="SSF111126">
    <property type="entry name" value="Ligand-binding domain in the NO signalling and Golgi transport"/>
    <property type="match status" value="1"/>
</dbReference>
<dbReference type="PANTHER" id="PTHR12817">
    <property type="entry name" value="TRAFFICKING PROTEIN PARTICLE COMPLEX SUBUNIT 6B"/>
    <property type="match status" value="1"/>
</dbReference>
<proteinExistence type="inferred from homology"/>
<dbReference type="AlphaFoldDB" id="A0A0R3SB80"/>
<comment type="subcellular location">
    <subcellularLocation>
        <location evidence="1">Golgi apparatus</location>
        <location evidence="1">cis-Golgi network</location>
    </subcellularLocation>
</comment>
<evidence type="ECO:0000313" key="3">
    <source>
        <dbReference type="EMBL" id="VDL19158.1"/>
    </source>
</evidence>
<dbReference type="OrthoDB" id="941624at2759"/>
<dbReference type="InterPro" id="IPR024096">
    <property type="entry name" value="NO_sig/Golgi_transp_ligand-bd"/>
</dbReference>
<evidence type="ECO:0000256" key="2">
    <source>
        <dbReference type="ARBA" id="ARBA00006218"/>
    </source>
</evidence>
<dbReference type="STRING" id="6216.A0A0R3SB80"/>
<gene>
    <name evidence="3" type="ORF">HDID_LOCUS1697</name>
</gene>
<dbReference type="Proteomes" id="UP000274504">
    <property type="component" value="Unassembled WGS sequence"/>
</dbReference>
<dbReference type="Gene3D" id="3.30.1380.20">
    <property type="entry name" value="Trafficking protein particle complex subunit 3"/>
    <property type="match status" value="1"/>
</dbReference>
<dbReference type="GO" id="GO:0005802">
    <property type="term" value="C:trans-Golgi network"/>
    <property type="evidence" value="ECO:0007669"/>
    <property type="project" value="TreeGrafter"/>
</dbReference>
<dbReference type="InterPro" id="IPR037992">
    <property type="entry name" value="TRAPPC6/Trs33"/>
</dbReference>
<dbReference type="CDD" id="cd14944">
    <property type="entry name" value="TRAPPC6A_Trs33"/>
    <property type="match status" value="1"/>
</dbReference>
<reference evidence="3 4" key="2">
    <citation type="submission" date="2018-11" db="EMBL/GenBank/DDBJ databases">
        <authorList>
            <consortium name="Pathogen Informatics"/>
        </authorList>
    </citation>
    <scope>NUCLEOTIDE SEQUENCE [LARGE SCALE GENOMIC DNA]</scope>
</reference>
<evidence type="ECO:0000256" key="1">
    <source>
        <dbReference type="ARBA" id="ARBA00004222"/>
    </source>
</evidence>
<dbReference type="Pfam" id="PF04051">
    <property type="entry name" value="TRAPP"/>
    <property type="match status" value="1"/>
</dbReference>
<name>A0A0R3SB80_HYMDI</name>